<dbReference type="EMBL" id="UGAW01000002">
    <property type="protein sequence ID" value="STI47906.1"/>
    <property type="molecule type" value="Genomic_DNA"/>
</dbReference>
<organism evidence="2 3">
    <name type="scientific">Escherichia coli</name>
    <dbReference type="NCBI Taxonomy" id="562"/>
    <lineage>
        <taxon>Bacteria</taxon>
        <taxon>Pseudomonadati</taxon>
        <taxon>Pseudomonadota</taxon>
        <taxon>Gammaproteobacteria</taxon>
        <taxon>Enterobacterales</taxon>
        <taxon>Enterobacteriaceae</taxon>
        <taxon>Escherichia</taxon>
    </lineage>
</organism>
<dbReference type="Pfam" id="PF07730">
    <property type="entry name" value="HisKA_3"/>
    <property type="match status" value="1"/>
</dbReference>
<evidence type="ECO:0000313" key="3">
    <source>
        <dbReference type="Proteomes" id="UP000254817"/>
    </source>
</evidence>
<protein>
    <submittedName>
        <fullName evidence="2">Nitrate/nitrite sensor protein NarQ</fullName>
        <ecNumber evidence="2">2.7.13.3</ecNumber>
    </submittedName>
</protein>
<dbReference type="GO" id="GO:0000155">
    <property type="term" value="F:phosphorelay sensor kinase activity"/>
    <property type="evidence" value="ECO:0007669"/>
    <property type="project" value="InterPro"/>
</dbReference>
<keyword evidence="2" id="KW-0808">Transferase</keyword>
<dbReference type="Proteomes" id="UP000254817">
    <property type="component" value="Unassembled WGS sequence"/>
</dbReference>
<dbReference type="GO" id="GO:0016020">
    <property type="term" value="C:membrane"/>
    <property type="evidence" value="ECO:0007669"/>
    <property type="project" value="InterPro"/>
</dbReference>
<gene>
    <name evidence="2" type="primary">narX_2</name>
    <name evidence="2" type="ORF">NCTC11112_07132</name>
</gene>
<feature type="domain" description="Signal transduction histidine kinase subgroup 3 dimerisation and phosphoacceptor" evidence="1">
    <location>
        <begin position="23"/>
        <end position="54"/>
    </location>
</feature>
<accession>A0A376SAS3</accession>
<dbReference type="GO" id="GO:0046983">
    <property type="term" value="F:protein dimerization activity"/>
    <property type="evidence" value="ECO:0007669"/>
    <property type="project" value="InterPro"/>
</dbReference>
<reference evidence="2 3" key="1">
    <citation type="submission" date="2018-06" db="EMBL/GenBank/DDBJ databases">
        <authorList>
            <consortium name="Pathogen Informatics"/>
            <person name="Doyle S."/>
        </authorList>
    </citation>
    <scope>NUCLEOTIDE SEQUENCE [LARGE SCALE GENOMIC DNA]</scope>
    <source>
        <strain evidence="2 3">NCTC11112</strain>
    </source>
</reference>
<evidence type="ECO:0000259" key="1">
    <source>
        <dbReference type="Pfam" id="PF07730"/>
    </source>
</evidence>
<dbReference type="InterPro" id="IPR011712">
    <property type="entry name" value="Sig_transdc_His_kin_sub3_dim/P"/>
</dbReference>
<dbReference type="Gene3D" id="1.20.5.1930">
    <property type="match status" value="1"/>
</dbReference>
<proteinExistence type="predicted"/>
<evidence type="ECO:0000313" key="2">
    <source>
        <dbReference type="EMBL" id="STI47906.1"/>
    </source>
</evidence>
<sequence length="70" mass="8405">MLGRGLYFNQAQKHFQQLLLMEERATIARELHDSLAQVLSYLRIQLTLLSVRYRKIMPPHKVSWPIFPRR</sequence>
<dbReference type="EC" id="2.7.13.3" evidence="2"/>
<name>A0A376SAS3_ECOLX</name>
<dbReference type="AlphaFoldDB" id="A0A376SAS3"/>